<evidence type="ECO:0000256" key="1">
    <source>
        <dbReference type="SAM" id="Phobius"/>
    </source>
</evidence>
<dbReference type="AlphaFoldDB" id="A0A840AGN4"/>
<keyword evidence="1" id="KW-0472">Membrane</keyword>
<evidence type="ECO:0000313" key="3">
    <source>
        <dbReference type="Proteomes" id="UP000553193"/>
    </source>
</evidence>
<dbReference type="Pfam" id="PF17336">
    <property type="entry name" value="DUF5368"/>
    <property type="match status" value="1"/>
</dbReference>
<evidence type="ECO:0000313" key="2">
    <source>
        <dbReference type="EMBL" id="MBB3899650.1"/>
    </source>
</evidence>
<keyword evidence="3" id="KW-1185">Reference proteome</keyword>
<name>A0A840AGN4_9PROT</name>
<feature type="transmembrane region" description="Helical" evidence="1">
    <location>
        <begin position="52"/>
        <end position="73"/>
    </location>
</feature>
<dbReference type="Proteomes" id="UP000553193">
    <property type="component" value="Unassembled WGS sequence"/>
</dbReference>
<keyword evidence="1" id="KW-1133">Transmembrane helix</keyword>
<feature type="transmembrane region" description="Helical" evidence="1">
    <location>
        <begin position="20"/>
        <end position="40"/>
    </location>
</feature>
<dbReference type="EMBL" id="JACIDJ010000006">
    <property type="protein sequence ID" value="MBB3899650.1"/>
    <property type="molecule type" value="Genomic_DNA"/>
</dbReference>
<reference evidence="2 3" key="1">
    <citation type="submission" date="2020-08" db="EMBL/GenBank/DDBJ databases">
        <title>Genomic Encyclopedia of Type Strains, Phase IV (KMG-IV): sequencing the most valuable type-strain genomes for metagenomic binning, comparative biology and taxonomic classification.</title>
        <authorList>
            <person name="Goeker M."/>
        </authorList>
    </citation>
    <scope>NUCLEOTIDE SEQUENCE [LARGE SCALE GENOMIC DNA]</scope>
    <source>
        <strain evidence="2 3">DSM 19979</strain>
    </source>
</reference>
<comment type="caution">
    <text evidence="2">The sequence shown here is derived from an EMBL/GenBank/DDBJ whole genome shotgun (WGS) entry which is preliminary data.</text>
</comment>
<proteinExistence type="predicted"/>
<feature type="transmembrane region" description="Helical" evidence="1">
    <location>
        <begin position="85"/>
        <end position="110"/>
    </location>
</feature>
<protein>
    <recommendedName>
        <fullName evidence="4">DUF5368 domain-containing protein</fullName>
    </recommendedName>
</protein>
<gene>
    <name evidence="2" type="ORF">GGQ83_003110</name>
</gene>
<dbReference type="RefSeq" id="WP_184385630.1">
    <property type="nucleotide sequence ID" value="NZ_JACIDJ010000006.1"/>
</dbReference>
<sequence>MKELDLATLVAVFQEMLGWTFWPLVALAALVTLAFLRVLLRDRSLIPQRLVWAEALGVMGGVVAVLVMFTVTSSGFADLGGPIDWLLVLAIFGFGTVGTALGLYAALGLFRRSVA</sequence>
<organism evidence="2 3">
    <name type="scientific">Roseococcus suduntuyensis</name>
    <dbReference type="NCBI Taxonomy" id="455361"/>
    <lineage>
        <taxon>Bacteria</taxon>
        <taxon>Pseudomonadati</taxon>
        <taxon>Pseudomonadota</taxon>
        <taxon>Alphaproteobacteria</taxon>
        <taxon>Acetobacterales</taxon>
        <taxon>Roseomonadaceae</taxon>
        <taxon>Roseococcus</taxon>
    </lineage>
</organism>
<keyword evidence="1" id="KW-0812">Transmembrane</keyword>
<dbReference type="InterPro" id="IPR035308">
    <property type="entry name" value="DUF5368"/>
</dbReference>
<evidence type="ECO:0008006" key="4">
    <source>
        <dbReference type="Google" id="ProtNLM"/>
    </source>
</evidence>
<accession>A0A840AGN4</accession>